<gene>
    <name evidence="7" type="ORF">BRAFLDRAFT_79557</name>
</gene>
<organism>
    <name type="scientific">Branchiostoma floridae</name>
    <name type="common">Florida lancelet</name>
    <name type="synonym">Amphioxus</name>
    <dbReference type="NCBI Taxonomy" id="7739"/>
    <lineage>
        <taxon>Eukaryota</taxon>
        <taxon>Metazoa</taxon>
        <taxon>Chordata</taxon>
        <taxon>Cephalochordata</taxon>
        <taxon>Leptocardii</taxon>
        <taxon>Amphioxiformes</taxon>
        <taxon>Branchiostomatidae</taxon>
        <taxon>Branchiostoma</taxon>
    </lineage>
</organism>
<dbReference type="SUPFAM" id="SSF52540">
    <property type="entry name" value="P-loop containing nucleoside triphosphate hydrolases"/>
    <property type="match status" value="1"/>
</dbReference>
<dbReference type="GO" id="GO:0003677">
    <property type="term" value="F:DNA binding"/>
    <property type="evidence" value="ECO:0007669"/>
    <property type="project" value="UniProtKB-KW"/>
</dbReference>
<evidence type="ECO:0000256" key="2">
    <source>
        <dbReference type="ARBA" id="ARBA00023125"/>
    </source>
</evidence>
<evidence type="ECO:0000256" key="5">
    <source>
        <dbReference type="SAM" id="MobiDB-lite"/>
    </source>
</evidence>
<proteinExistence type="inferred from homology"/>
<dbReference type="PANTHER" id="PTHR13710">
    <property type="entry name" value="DNA HELICASE RECQ FAMILY MEMBER"/>
    <property type="match status" value="1"/>
</dbReference>
<feature type="compositionally biased region" description="Polar residues" evidence="5">
    <location>
        <begin position="495"/>
        <end position="504"/>
    </location>
</feature>
<feature type="domain" description="Helicase ATP-binding" evidence="6">
    <location>
        <begin position="39"/>
        <end position="232"/>
    </location>
</feature>
<reference evidence="7" key="1">
    <citation type="journal article" date="2008" name="Nature">
        <title>The amphioxus genome and the evolution of the chordate karyotype.</title>
        <authorList>
            <consortium name="US DOE Joint Genome Institute (JGI-PGF)"/>
            <person name="Putnam N.H."/>
            <person name="Butts T."/>
            <person name="Ferrier D.E.K."/>
            <person name="Furlong R.F."/>
            <person name="Hellsten U."/>
            <person name="Kawashima T."/>
            <person name="Robinson-Rechavi M."/>
            <person name="Shoguchi E."/>
            <person name="Terry A."/>
            <person name="Yu J.-K."/>
            <person name="Benito-Gutierrez E.L."/>
            <person name="Dubchak I."/>
            <person name="Garcia-Fernandez J."/>
            <person name="Gibson-Brown J.J."/>
            <person name="Grigoriev I.V."/>
            <person name="Horton A.C."/>
            <person name="de Jong P.J."/>
            <person name="Jurka J."/>
            <person name="Kapitonov V.V."/>
            <person name="Kohara Y."/>
            <person name="Kuroki Y."/>
            <person name="Lindquist E."/>
            <person name="Lucas S."/>
            <person name="Osoegawa K."/>
            <person name="Pennacchio L.A."/>
            <person name="Salamov A.A."/>
            <person name="Satou Y."/>
            <person name="Sauka-Spengler T."/>
            <person name="Schmutz J."/>
            <person name="Shin-I T."/>
            <person name="Toyoda A."/>
            <person name="Bronner-Fraser M."/>
            <person name="Fujiyama A."/>
            <person name="Holland L.Z."/>
            <person name="Holland P.W.H."/>
            <person name="Satoh N."/>
            <person name="Rokhsar D.S."/>
        </authorList>
    </citation>
    <scope>NUCLEOTIDE SEQUENCE [LARGE SCALE GENOMIC DNA]</scope>
    <source>
        <strain evidence="7">S238N-H82</strain>
        <tissue evidence="7">Testes</tissue>
    </source>
</reference>
<comment type="similarity">
    <text evidence="1">Belongs to the helicase family. RecQ subfamily.</text>
</comment>
<dbReference type="EMBL" id="GG666623">
    <property type="protein sequence ID" value="EEN47975.1"/>
    <property type="molecule type" value="Genomic_DNA"/>
</dbReference>
<dbReference type="InterPro" id="IPR011545">
    <property type="entry name" value="DEAD/DEAH_box_helicase_dom"/>
</dbReference>
<evidence type="ECO:0000256" key="3">
    <source>
        <dbReference type="ARBA" id="ARBA00023235"/>
    </source>
</evidence>
<dbReference type="STRING" id="7739.C3ZHI0"/>
<evidence type="ECO:0000256" key="4">
    <source>
        <dbReference type="ARBA" id="ARBA00023242"/>
    </source>
</evidence>
<keyword evidence="2" id="KW-0238">DNA-binding</keyword>
<dbReference type="Pfam" id="PF00270">
    <property type="entry name" value="DEAD"/>
    <property type="match status" value="1"/>
</dbReference>
<protein>
    <recommendedName>
        <fullName evidence="6">Helicase ATP-binding domain-containing protein</fullName>
    </recommendedName>
</protein>
<dbReference type="PANTHER" id="PTHR13710:SF153">
    <property type="entry name" value="RECQ-LIKE DNA HELICASE BLM"/>
    <property type="match status" value="1"/>
</dbReference>
<evidence type="ECO:0000259" key="6">
    <source>
        <dbReference type="PROSITE" id="PS51192"/>
    </source>
</evidence>
<keyword evidence="4" id="KW-0539">Nucleus</keyword>
<dbReference type="PROSITE" id="PS51192">
    <property type="entry name" value="HELICASE_ATP_BIND_1"/>
    <property type="match status" value="1"/>
</dbReference>
<evidence type="ECO:0000256" key="1">
    <source>
        <dbReference type="ARBA" id="ARBA00005446"/>
    </source>
</evidence>
<keyword evidence="3" id="KW-0413">Isomerase</keyword>
<dbReference type="eggNOG" id="KOG0351">
    <property type="taxonomic scope" value="Eukaryota"/>
</dbReference>
<dbReference type="GO" id="GO:0005524">
    <property type="term" value="F:ATP binding"/>
    <property type="evidence" value="ECO:0007669"/>
    <property type="project" value="InterPro"/>
</dbReference>
<accession>C3ZHI0</accession>
<dbReference type="GO" id="GO:0016853">
    <property type="term" value="F:isomerase activity"/>
    <property type="evidence" value="ECO:0007669"/>
    <property type="project" value="UniProtKB-KW"/>
</dbReference>
<evidence type="ECO:0000313" key="7">
    <source>
        <dbReference type="EMBL" id="EEN47975.1"/>
    </source>
</evidence>
<dbReference type="FunFam" id="3.40.50.300:FF:002450">
    <property type="entry name" value="Predicted protein"/>
    <property type="match status" value="1"/>
</dbReference>
<dbReference type="AlphaFoldDB" id="C3ZHI0"/>
<dbReference type="InParanoid" id="C3ZHI0"/>
<dbReference type="InterPro" id="IPR027417">
    <property type="entry name" value="P-loop_NTPase"/>
</dbReference>
<dbReference type="SMART" id="SM00487">
    <property type="entry name" value="DEXDc"/>
    <property type="match status" value="1"/>
</dbReference>
<feature type="region of interest" description="Disordered" evidence="5">
    <location>
        <begin position="467"/>
        <end position="504"/>
    </location>
</feature>
<feature type="compositionally biased region" description="Acidic residues" evidence="5">
    <location>
        <begin position="473"/>
        <end position="491"/>
    </location>
</feature>
<sequence>MAGVEHAEGPKQAVENAISRALLSVEGVDKLKDEQLNSLRPFLLGKDVMALLPTGFGKSLIYQLAPIVAGHLVTSPGCPDRLKTANFPIVIVLSPLVALINDQVKAARRLGLTAVSLGDASAEELRDVVRGKFQLVFGNPETWVLSSKWRDMLRSEVYQDNLLGLVVDEAHKTPAWGEAVSRGGAPFRTCFGRVSELRSLCKYGTPVLALTASAELPTRKDIVRLLSMNSDTTFVEANPDRPNIRLGVVRVKGSDLSCLDWIVTGLKEQQTSFPKCSKAVSQYVRSDKCLRIMLYDRFQAKPTTKSIDPGHLCCSNCHKTCKCDSSKCKEPLPSTECKVEAEETEPSLKRSVSDHQRDILREALYEYRDSLVHSNSKLLISFDLTTGFSHDLIKHVLDKCEYIFTPAYVESHLPVFGGDQAQVIVDIVRKVFDEQLDIDSMLEFVQKEFAANPLIFSNQDQLLATFTSSSDSSGDDVSSDDIESSESDQYDVDTCTYSSDDSDE</sequence>
<dbReference type="Gene3D" id="3.40.50.300">
    <property type="entry name" value="P-loop containing nucleotide triphosphate hydrolases"/>
    <property type="match status" value="1"/>
</dbReference>
<dbReference type="InterPro" id="IPR014001">
    <property type="entry name" value="Helicase_ATP-bd"/>
</dbReference>
<name>C3ZHI0_BRAFL</name>